<sequence>MKEIVIWENLIKWGIAKNPTLDSDMTTWSINEYEILKGTISPFIQHIRFFQMAPQEYYSKVRPLGKLLPKELEEDLLSYYIVPNSRLATKILPPRISQNDKVFGSLILTRKYFNLISYWIDDGEELLPNPLKNGQYEYNLLLRGSRDGFELEDFQYKCNNKGATIAVIKLKDSCKILGGYNPIKWSASAGWVFSDKSFIFSFYLNILDSSSILLSKAKNMSYAISDSNTNRNQGFGRGDLYILKKSCKLSDYSVRIHESENFEIDDYEMFQVIKK</sequence>
<reference evidence="2 4" key="1">
    <citation type="submission" date="2017-11" db="EMBL/GenBank/DDBJ databases">
        <title>The genome of Rhizophagus clarus HR1 reveals common genetic basis of auxotrophy among arbuscular mycorrhizal fungi.</title>
        <authorList>
            <person name="Kobayashi Y."/>
        </authorList>
    </citation>
    <scope>NUCLEOTIDE SEQUENCE [LARGE SCALE GENOMIC DNA]</scope>
    <source>
        <strain evidence="2 4">HR1</strain>
    </source>
</reference>
<dbReference type="EMBL" id="BEXD01001090">
    <property type="protein sequence ID" value="GBB92190.1"/>
    <property type="molecule type" value="Genomic_DNA"/>
</dbReference>
<dbReference type="SMART" id="SM00584">
    <property type="entry name" value="TLDc"/>
    <property type="match status" value="1"/>
</dbReference>
<evidence type="ECO:0000313" key="4">
    <source>
        <dbReference type="Proteomes" id="UP000247702"/>
    </source>
</evidence>
<proteinExistence type="predicted"/>
<evidence type="ECO:0000259" key="1">
    <source>
        <dbReference type="PROSITE" id="PS51886"/>
    </source>
</evidence>
<reference evidence="3" key="2">
    <citation type="submission" date="2019-10" db="EMBL/GenBank/DDBJ databases">
        <title>Conservation and host-specific expression of non-tandemly repeated heterogenous ribosome RNA gene in arbuscular mycorrhizal fungi.</title>
        <authorList>
            <person name="Maeda T."/>
            <person name="Kobayashi Y."/>
            <person name="Nakagawa T."/>
            <person name="Ezawa T."/>
            <person name="Yamaguchi K."/>
            <person name="Bino T."/>
            <person name="Nishimoto Y."/>
            <person name="Shigenobu S."/>
            <person name="Kawaguchi M."/>
        </authorList>
    </citation>
    <scope>NUCLEOTIDE SEQUENCE</scope>
    <source>
        <strain evidence="3">HR1</strain>
    </source>
</reference>
<evidence type="ECO:0000313" key="3">
    <source>
        <dbReference type="EMBL" id="GES92977.1"/>
    </source>
</evidence>
<name>A0A2Z6QQ35_9GLOM</name>
<protein>
    <submittedName>
        <fullName evidence="3">BTB/POZ protein</fullName>
    </submittedName>
</protein>
<accession>A0A2Z6QQ35</accession>
<keyword evidence="4" id="KW-1185">Reference proteome</keyword>
<dbReference type="OrthoDB" id="298084at2759"/>
<dbReference type="Pfam" id="PF07534">
    <property type="entry name" value="TLD"/>
    <property type="match status" value="1"/>
</dbReference>
<gene>
    <name evidence="3" type="ORF">RCL2_001973700</name>
    <name evidence="2" type="ORF">RclHR1_01980015</name>
</gene>
<organism evidence="2 4">
    <name type="scientific">Rhizophagus clarus</name>
    <dbReference type="NCBI Taxonomy" id="94130"/>
    <lineage>
        <taxon>Eukaryota</taxon>
        <taxon>Fungi</taxon>
        <taxon>Fungi incertae sedis</taxon>
        <taxon>Mucoromycota</taxon>
        <taxon>Glomeromycotina</taxon>
        <taxon>Glomeromycetes</taxon>
        <taxon>Glomerales</taxon>
        <taxon>Glomeraceae</taxon>
        <taxon>Rhizophagus</taxon>
    </lineage>
</organism>
<dbReference type="Proteomes" id="UP000615446">
    <property type="component" value="Unassembled WGS sequence"/>
</dbReference>
<dbReference type="EMBL" id="BLAL01000218">
    <property type="protein sequence ID" value="GES92977.1"/>
    <property type="molecule type" value="Genomic_DNA"/>
</dbReference>
<dbReference type="Proteomes" id="UP000247702">
    <property type="component" value="Unassembled WGS sequence"/>
</dbReference>
<evidence type="ECO:0000313" key="2">
    <source>
        <dbReference type="EMBL" id="GBB92190.1"/>
    </source>
</evidence>
<comment type="caution">
    <text evidence="2">The sequence shown here is derived from an EMBL/GenBank/DDBJ whole genome shotgun (WGS) entry which is preliminary data.</text>
</comment>
<dbReference type="AlphaFoldDB" id="A0A2Z6QQ35"/>
<dbReference type="PROSITE" id="PS51886">
    <property type="entry name" value="TLDC"/>
    <property type="match status" value="1"/>
</dbReference>
<feature type="domain" description="TLDc" evidence="1">
    <location>
        <begin position="114"/>
        <end position="273"/>
    </location>
</feature>
<dbReference type="InterPro" id="IPR006571">
    <property type="entry name" value="TLDc_dom"/>
</dbReference>